<dbReference type="PANTHER" id="PTHR36150">
    <property type="entry name" value="DNA GYRASE INHIBITOR YACG"/>
    <property type="match status" value="1"/>
</dbReference>
<dbReference type="InterPro" id="IPR013088">
    <property type="entry name" value="Znf_NHR/GATA"/>
</dbReference>
<keyword evidence="2" id="KW-0862">Zinc</keyword>
<gene>
    <name evidence="3" type="ORF">METZ01_LOCUS45705</name>
</gene>
<organism evidence="3">
    <name type="scientific">marine metagenome</name>
    <dbReference type="NCBI Taxonomy" id="408172"/>
    <lineage>
        <taxon>unclassified sequences</taxon>
        <taxon>metagenomes</taxon>
        <taxon>ecological metagenomes</taxon>
    </lineage>
</organism>
<dbReference type="Gene3D" id="3.30.50.10">
    <property type="entry name" value="Erythroid Transcription Factor GATA-1, subunit A"/>
    <property type="match status" value="1"/>
</dbReference>
<dbReference type="Pfam" id="PF03884">
    <property type="entry name" value="YacG"/>
    <property type="match status" value="1"/>
</dbReference>
<keyword evidence="1" id="KW-0479">Metal-binding</keyword>
<sequence length="47" mass="5603">MKTETCPICKKEDDTNYSPFCSKRCSQVDLNRWLGEKYQIDLQEDNE</sequence>
<dbReference type="EMBL" id="UINC01002095">
    <property type="protein sequence ID" value="SUZ92851.1"/>
    <property type="molecule type" value="Genomic_DNA"/>
</dbReference>
<name>A0A381RNT6_9ZZZZ</name>
<dbReference type="GO" id="GO:0008270">
    <property type="term" value="F:zinc ion binding"/>
    <property type="evidence" value="ECO:0007669"/>
    <property type="project" value="InterPro"/>
</dbReference>
<dbReference type="InterPro" id="IPR005584">
    <property type="entry name" value="DNA_gyrase_inhibitor_YacG"/>
</dbReference>
<evidence type="ECO:0008006" key="4">
    <source>
        <dbReference type="Google" id="ProtNLM"/>
    </source>
</evidence>
<dbReference type="GO" id="GO:0006355">
    <property type="term" value="P:regulation of DNA-templated transcription"/>
    <property type="evidence" value="ECO:0007669"/>
    <property type="project" value="InterPro"/>
</dbReference>
<reference evidence="3" key="1">
    <citation type="submission" date="2018-05" db="EMBL/GenBank/DDBJ databases">
        <authorList>
            <person name="Lanie J.A."/>
            <person name="Ng W.-L."/>
            <person name="Kazmierczak K.M."/>
            <person name="Andrzejewski T.M."/>
            <person name="Davidsen T.M."/>
            <person name="Wayne K.J."/>
            <person name="Tettelin H."/>
            <person name="Glass J.I."/>
            <person name="Rusch D."/>
            <person name="Podicherti R."/>
            <person name="Tsui H.-C.T."/>
            <person name="Winkler M.E."/>
        </authorList>
    </citation>
    <scope>NUCLEOTIDE SEQUENCE</scope>
</reference>
<evidence type="ECO:0000256" key="2">
    <source>
        <dbReference type="ARBA" id="ARBA00022833"/>
    </source>
</evidence>
<protein>
    <recommendedName>
        <fullName evidence="4">DNA gyrase inhibitor YacG</fullName>
    </recommendedName>
</protein>
<dbReference type="SUPFAM" id="SSF57716">
    <property type="entry name" value="Glucocorticoid receptor-like (DNA-binding domain)"/>
    <property type="match status" value="1"/>
</dbReference>
<dbReference type="AlphaFoldDB" id="A0A381RNT6"/>
<evidence type="ECO:0000256" key="1">
    <source>
        <dbReference type="ARBA" id="ARBA00022723"/>
    </source>
</evidence>
<accession>A0A381RNT6</accession>
<evidence type="ECO:0000313" key="3">
    <source>
        <dbReference type="EMBL" id="SUZ92851.1"/>
    </source>
</evidence>
<dbReference type="PANTHER" id="PTHR36150:SF1">
    <property type="entry name" value="DNA GYRASE INHIBITOR YACG"/>
    <property type="match status" value="1"/>
</dbReference>
<proteinExistence type="predicted"/>